<name>A0ABW5RI30_9MICO</name>
<dbReference type="PANTHER" id="PTHR43022:SF1">
    <property type="entry name" value="PROTEIN SMF"/>
    <property type="match status" value="1"/>
</dbReference>
<dbReference type="NCBIfam" id="TIGR00732">
    <property type="entry name" value="dprA"/>
    <property type="match status" value="1"/>
</dbReference>
<dbReference type="Pfam" id="PF02481">
    <property type="entry name" value="DNA_processg_A"/>
    <property type="match status" value="1"/>
</dbReference>
<dbReference type="InterPro" id="IPR057666">
    <property type="entry name" value="DrpA_SLOG"/>
</dbReference>
<feature type="region of interest" description="Disordered" evidence="2">
    <location>
        <begin position="368"/>
        <end position="388"/>
    </location>
</feature>
<dbReference type="InterPro" id="IPR036388">
    <property type="entry name" value="WH-like_DNA-bd_sf"/>
</dbReference>
<gene>
    <name evidence="5" type="primary">dprA</name>
    <name evidence="5" type="ORF">ACFSUQ_05450</name>
</gene>
<feature type="domain" description="Smf/DprA SLOG" evidence="3">
    <location>
        <begin position="127"/>
        <end position="337"/>
    </location>
</feature>
<accession>A0ABW5RI30</accession>
<organism evidence="5 6">
    <name type="scientific">Gulosibacter bifidus</name>
    <dbReference type="NCBI Taxonomy" id="272239"/>
    <lineage>
        <taxon>Bacteria</taxon>
        <taxon>Bacillati</taxon>
        <taxon>Actinomycetota</taxon>
        <taxon>Actinomycetes</taxon>
        <taxon>Micrococcales</taxon>
        <taxon>Microbacteriaceae</taxon>
        <taxon>Gulosibacter</taxon>
    </lineage>
</organism>
<feature type="domain" description="DprA winged helix" evidence="4">
    <location>
        <begin position="416"/>
        <end position="452"/>
    </location>
</feature>
<dbReference type="Gene3D" id="3.40.50.450">
    <property type="match status" value="1"/>
</dbReference>
<dbReference type="InterPro" id="IPR041614">
    <property type="entry name" value="DprA_WH"/>
</dbReference>
<dbReference type="PANTHER" id="PTHR43022">
    <property type="entry name" value="PROTEIN SMF"/>
    <property type="match status" value="1"/>
</dbReference>
<keyword evidence="6" id="KW-1185">Reference proteome</keyword>
<dbReference type="Proteomes" id="UP001597453">
    <property type="component" value="Unassembled WGS sequence"/>
</dbReference>
<dbReference type="InterPro" id="IPR003488">
    <property type="entry name" value="DprA"/>
</dbReference>
<comment type="similarity">
    <text evidence="1">Belongs to the DprA/Smf family.</text>
</comment>
<evidence type="ECO:0000256" key="2">
    <source>
        <dbReference type="SAM" id="MobiDB-lite"/>
    </source>
</evidence>
<evidence type="ECO:0000259" key="3">
    <source>
        <dbReference type="Pfam" id="PF02481"/>
    </source>
</evidence>
<sequence>MSAITQFLDAPESHRMMQRLRPASTPEQLRQALIWACWTTLVEPGDGDAGALIAALGAEAALQFAESANPQTAHEELTERAASASKQSSLPHEPRDWQAALSRWRPRLDAVRIRALLHGAYSVGARFTFRDDLGWPAAIDDLGIHAPLGLWVRGDLGVVGTAPINVALVGSRASSAYGDSVAGELAAAASDAGIAVVSGGAYGIDAQAHRVTLASNGVTIAVLAGGVDRLYPAGNRDLLERIIASGAVISELPCGTAPTRWRFLQRNRLIAALTQATVLVEAGARSGAMNTANHALTLGRAVGAVPGPITSSTSVGCHRLLREHQAELISGPSDLLALCADAAAPTLFGTNPLADVVAAASTQPAAVTNERGSVSGRHSAGATGRGARNGTGALIDSGALDTRLVRTLDALTLRSGRTLNDLVTRSGLSAADLRAGLAELELLGHATQQAGKWRRCA</sequence>
<dbReference type="RefSeq" id="WP_066055978.1">
    <property type="nucleotide sequence ID" value="NZ_JBHUNF010000003.1"/>
</dbReference>
<evidence type="ECO:0000259" key="4">
    <source>
        <dbReference type="Pfam" id="PF17782"/>
    </source>
</evidence>
<evidence type="ECO:0000313" key="6">
    <source>
        <dbReference type="Proteomes" id="UP001597453"/>
    </source>
</evidence>
<dbReference type="SUPFAM" id="SSF102405">
    <property type="entry name" value="MCP/YpsA-like"/>
    <property type="match status" value="1"/>
</dbReference>
<comment type="caution">
    <text evidence="5">The sequence shown here is derived from an EMBL/GenBank/DDBJ whole genome shotgun (WGS) entry which is preliminary data.</text>
</comment>
<evidence type="ECO:0000256" key="1">
    <source>
        <dbReference type="ARBA" id="ARBA00006525"/>
    </source>
</evidence>
<protein>
    <submittedName>
        <fullName evidence="5">DNA-processing protein DprA</fullName>
    </submittedName>
</protein>
<dbReference type="Gene3D" id="1.10.10.10">
    <property type="entry name" value="Winged helix-like DNA-binding domain superfamily/Winged helix DNA-binding domain"/>
    <property type="match status" value="1"/>
</dbReference>
<reference evidence="6" key="1">
    <citation type="journal article" date="2019" name="Int. J. Syst. Evol. Microbiol.">
        <title>The Global Catalogue of Microorganisms (GCM) 10K type strain sequencing project: providing services to taxonomists for standard genome sequencing and annotation.</title>
        <authorList>
            <consortium name="The Broad Institute Genomics Platform"/>
            <consortium name="The Broad Institute Genome Sequencing Center for Infectious Disease"/>
            <person name="Wu L."/>
            <person name="Ma J."/>
        </authorList>
    </citation>
    <scope>NUCLEOTIDE SEQUENCE [LARGE SCALE GENOMIC DNA]</scope>
    <source>
        <strain evidence="6">TISTR 1511</strain>
    </source>
</reference>
<proteinExistence type="inferred from homology"/>
<evidence type="ECO:0000313" key="5">
    <source>
        <dbReference type="EMBL" id="MFD2674747.1"/>
    </source>
</evidence>
<dbReference type="Pfam" id="PF17782">
    <property type="entry name" value="WHD_DprA"/>
    <property type="match status" value="1"/>
</dbReference>
<dbReference type="EMBL" id="JBHUNF010000003">
    <property type="protein sequence ID" value="MFD2674747.1"/>
    <property type="molecule type" value="Genomic_DNA"/>
</dbReference>